<dbReference type="Proteomes" id="UP000194903">
    <property type="component" value="Unassembled WGS sequence"/>
</dbReference>
<accession>A0A252F1L8</accession>
<evidence type="ECO:0000313" key="3">
    <source>
        <dbReference type="Proteomes" id="UP000194903"/>
    </source>
</evidence>
<dbReference type="EMBL" id="NHOC01000010">
    <property type="protein sequence ID" value="OUM19688.1"/>
    <property type="molecule type" value="Genomic_DNA"/>
</dbReference>
<keyword evidence="3" id="KW-1185">Reference proteome</keyword>
<gene>
    <name evidence="2" type="ORF">CBW42_11000</name>
</gene>
<dbReference type="OrthoDB" id="2081704at2"/>
<keyword evidence="1" id="KW-0812">Transmembrane</keyword>
<comment type="caution">
    <text evidence="2">The sequence shown here is derived from an EMBL/GenBank/DDBJ whole genome shotgun (WGS) entry which is preliminary data.</text>
</comment>
<proteinExistence type="predicted"/>
<sequence length="271" mass="29163">MTEKPTEQPETQDAPNKSVKKITPRRAAWVVFLAAIALAVFCAAALPGSSSAGIVLPKGSGADVHDVITEQTQYQLTSADITKENVQQVVASLARPESYSASVTNTLYWNGAWKEIHAMQYVRDGVCLTEYDDADGTAERFEAVKGGSYFAWQRTGSAQYTGATGTVTSDDLSMIPTYETLVAEDPQEITEAGLRTVGGVSCIYATVTDAETGYSLTYWISAVSGLLIQADYTRGSELVRSVVVDEMEQEQPSASLFVMPDGTSLLPEDTE</sequence>
<organism evidence="2 3">
    <name type="scientific">Butyricicoccus porcorum</name>
    <dbReference type="NCBI Taxonomy" id="1945634"/>
    <lineage>
        <taxon>Bacteria</taxon>
        <taxon>Bacillati</taxon>
        <taxon>Bacillota</taxon>
        <taxon>Clostridia</taxon>
        <taxon>Eubacteriales</taxon>
        <taxon>Butyricicoccaceae</taxon>
        <taxon>Butyricicoccus</taxon>
    </lineage>
</organism>
<reference evidence="2 3" key="1">
    <citation type="submission" date="2017-05" db="EMBL/GenBank/DDBJ databases">
        <title>Butyricicoccus porcorum sp. nov. a butyrate-producing bacterium from the swine intestinal tract.</title>
        <authorList>
            <person name="Trachsel J."/>
            <person name="Humphrey S."/>
            <person name="Allen H.K."/>
        </authorList>
    </citation>
    <scope>NUCLEOTIDE SEQUENCE [LARGE SCALE GENOMIC DNA]</scope>
    <source>
        <strain evidence="2">BB10</strain>
    </source>
</reference>
<evidence type="ECO:0000256" key="1">
    <source>
        <dbReference type="SAM" id="Phobius"/>
    </source>
</evidence>
<dbReference type="AlphaFoldDB" id="A0A252F1L8"/>
<name>A0A252F1L8_9FIRM</name>
<dbReference type="RefSeq" id="WP_087021345.1">
    <property type="nucleotide sequence ID" value="NZ_NHOC01000010.1"/>
</dbReference>
<evidence type="ECO:0008006" key="4">
    <source>
        <dbReference type="Google" id="ProtNLM"/>
    </source>
</evidence>
<evidence type="ECO:0000313" key="2">
    <source>
        <dbReference type="EMBL" id="OUM19688.1"/>
    </source>
</evidence>
<feature type="transmembrane region" description="Helical" evidence="1">
    <location>
        <begin position="27"/>
        <end position="46"/>
    </location>
</feature>
<keyword evidence="1" id="KW-0472">Membrane</keyword>
<keyword evidence="1" id="KW-1133">Transmembrane helix</keyword>
<protein>
    <recommendedName>
        <fullName evidence="4">MucB/RseB N-terminal domain-containing protein</fullName>
    </recommendedName>
</protein>